<feature type="region of interest" description="Disordered" evidence="7">
    <location>
        <begin position="1"/>
        <end position="25"/>
    </location>
</feature>
<reference evidence="12 13" key="1">
    <citation type="submission" date="2024-02" db="EMBL/GenBank/DDBJ databases">
        <title>High-quality chromosome-scale genome assembly of Pensacola bahiagrass (Paspalum notatum Flugge var. saurae).</title>
        <authorList>
            <person name="Vega J.M."/>
            <person name="Podio M."/>
            <person name="Orjuela J."/>
            <person name="Siena L.A."/>
            <person name="Pessino S.C."/>
            <person name="Combes M.C."/>
            <person name="Mariac C."/>
            <person name="Albertini E."/>
            <person name="Pupilli F."/>
            <person name="Ortiz J.P.A."/>
            <person name="Leblanc O."/>
        </authorList>
    </citation>
    <scope>NUCLEOTIDE SEQUENCE [LARGE SCALE GENOMIC DNA]</scope>
    <source>
        <strain evidence="12">R1</strain>
        <tissue evidence="12">Leaf</tissue>
    </source>
</reference>
<dbReference type="InterPro" id="IPR041118">
    <property type="entry name" value="Rx_N"/>
</dbReference>
<keyword evidence="3" id="KW-0677">Repeat</keyword>
<feature type="domain" description="Disease resistance protein winged helix" evidence="10">
    <location>
        <begin position="482"/>
        <end position="554"/>
    </location>
</feature>
<evidence type="ECO:0000259" key="9">
    <source>
        <dbReference type="Pfam" id="PF18052"/>
    </source>
</evidence>
<evidence type="ECO:0000256" key="4">
    <source>
        <dbReference type="ARBA" id="ARBA00022741"/>
    </source>
</evidence>
<evidence type="ECO:0000256" key="6">
    <source>
        <dbReference type="ARBA" id="ARBA00023054"/>
    </source>
</evidence>
<dbReference type="InterPro" id="IPR058922">
    <property type="entry name" value="WHD_DRP"/>
</dbReference>
<evidence type="ECO:0000256" key="3">
    <source>
        <dbReference type="ARBA" id="ARBA00022737"/>
    </source>
</evidence>
<organism evidence="12 13">
    <name type="scientific">Paspalum notatum var. saurae</name>
    <dbReference type="NCBI Taxonomy" id="547442"/>
    <lineage>
        <taxon>Eukaryota</taxon>
        <taxon>Viridiplantae</taxon>
        <taxon>Streptophyta</taxon>
        <taxon>Embryophyta</taxon>
        <taxon>Tracheophyta</taxon>
        <taxon>Spermatophyta</taxon>
        <taxon>Magnoliopsida</taxon>
        <taxon>Liliopsida</taxon>
        <taxon>Poales</taxon>
        <taxon>Poaceae</taxon>
        <taxon>PACMAD clade</taxon>
        <taxon>Panicoideae</taxon>
        <taxon>Andropogonodae</taxon>
        <taxon>Paspaleae</taxon>
        <taxon>Paspalinae</taxon>
        <taxon>Paspalum</taxon>
    </lineage>
</organism>
<dbReference type="PROSITE" id="PS51450">
    <property type="entry name" value="LRR"/>
    <property type="match status" value="1"/>
</dbReference>
<feature type="domain" description="Disease resistance R13L4/SHOC-2-like LRR" evidence="11">
    <location>
        <begin position="602"/>
        <end position="964"/>
    </location>
</feature>
<evidence type="ECO:0000256" key="7">
    <source>
        <dbReference type="SAM" id="MobiDB-lite"/>
    </source>
</evidence>
<keyword evidence="13" id="KW-1185">Reference proteome</keyword>
<dbReference type="InterPro" id="IPR055414">
    <property type="entry name" value="LRR_R13L4/SHOC2-like"/>
</dbReference>
<dbReference type="Proteomes" id="UP001341281">
    <property type="component" value="Chromosome 08"/>
</dbReference>
<dbReference type="SUPFAM" id="SSF52540">
    <property type="entry name" value="P-loop containing nucleoside triphosphate hydrolases"/>
    <property type="match status" value="1"/>
</dbReference>
<dbReference type="FunFam" id="1.10.10.10:FF:000322">
    <property type="entry name" value="Probable disease resistance protein At1g63360"/>
    <property type="match status" value="1"/>
</dbReference>
<dbReference type="Pfam" id="PF00931">
    <property type="entry name" value="NB-ARC"/>
    <property type="match status" value="1"/>
</dbReference>
<dbReference type="CDD" id="cd14798">
    <property type="entry name" value="RX-CC_like"/>
    <property type="match status" value="1"/>
</dbReference>
<dbReference type="Pfam" id="PF23598">
    <property type="entry name" value="LRR_14"/>
    <property type="match status" value="1"/>
</dbReference>
<dbReference type="Gene3D" id="1.10.10.10">
    <property type="entry name" value="Winged helix-like DNA-binding domain superfamily/Winged helix DNA-binding domain"/>
    <property type="match status" value="1"/>
</dbReference>
<dbReference type="Pfam" id="PF23559">
    <property type="entry name" value="WHD_DRP"/>
    <property type="match status" value="1"/>
</dbReference>
<comment type="similarity">
    <text evidence="1">Belongs to the disease resistance NB-LRR family.</text>
</comment>
<dbReference type="PANTHER" id="PTHR23155:SF1116">
    <property type="entry name" value="OS12G0273300 PROTEIN"/>
    <property type="match status" value="1"/>
</dbReference>
<evidence type="ECO:0000259" key="11">
    <source>
        <dbReference type="Pfam" id="PF23598"/>
    </source>
</evidence>
<gene>
    <name evidence="12" type="ORF">U9M48_034544</name>
</gene>
<dbReference type="InterPro" id="IPR027417">
    <property type="entry name" value="P-loop_NTPase"/>
</dbReference>
<protein>
    <submittedName>
        <fullName evidence="12">Uncharacterized protein</fullName>
    </submittedName>
</protein>
<dbReference type="InterPro" id="IPR036388">
    <property type="entry name" value="WH-like_DNA-bd_sf"/>
</dbReference>
<dbReference type="InterPro" id="IPR038005">
    <property type="entry name" value="RX-like_CC"/>
</dbReference>
<evidence type="ECO:0000259" key="10">
    <source>
        <dbReference type="Pfam" id="PF23559"/>
    </source>
</evidence>
<sequence length="1001" mass="113278">MLPQSGIQTSAKQYHQRKSTSHHSSPLQHRLLALAVAAAEHSTPSTIACPVRTNTPLHPFLLVPRGSMAVVLGALPSLLPKLDELLKGEYSQQKEMKAGIRFIQAELESMTAALEHISKTPVYQLPSQDKIWAKNVRELSYDIEDNIDAFMVQAKGNELDKKHASKKFIDTTLNSLMQPKIRRKNHIIEVHKRRCRYVVNHSVYEPVKVYPHALVRYEDMMTELVGIDEARDEVIKLLMKGNEMSKQHDKIVSIVGFGGLGKTTLANAVYENLRTQFDCSAFVSVSQTPDIDKILKGMFYQLVKYSTLSTNVIDELRELLQEKRYFIIIDDIWEISCWDMIRCALPEGSAEYRIITTTRIFTVAEHIGGSYKMKPLSPENSRILMYGRIFGKEDKDKLLDEQLAELSGRISKKCAGVPLAIITIASLLASKGRNKLEWSDVCNSVGAGLEDSNTSENMIRVLSLSYYDMPSHLRTCFLYLSMFPEDYEIDKDRLIWLWIAEGFIKSRDQEESLFEMGESYLNDLVNRSMIQPIYDTYRIMVGSFHVHDMVLDLIRSLSCEENFVTIGNNIGHSSASEKVRRLSLQNAKTNHDTNKDTMIIEHVRSVVVFPPAIDHVPALQDFHVLLVLGLEDCDLSQGYNLECLGKLLHLRYLGLRDTCIDQLPEEIGNLQLLQTLDVSGNEIYSLPSTIVLLMHLMCLHVDYETRVPKGIQSLTTLEELSWLGIYDDSANIMEELGHLTELKVLEIGSLLAEWNSDWDKSLVECLNKLHKIQRLEINAYSGECNLDGWGVIVAPRHLHTLILRGNFWLSTLPAWVNPSLLPHLSFLIIGVRGLQQEDLEILGRLPALRYLELTVDHEDLGIHGRFTIGACLFPCLLRCGLEGFGGPVVFQQGAMPRLAELWLVIPVQETKEIIGGFELGLGNLSSLRLIKVWFQSRGASKERLEEAKDAVKHATLVHPNHITLDIKDDELWTNEDEGCESVFPKDNPIPNVLEILILLGM</sequence>
<feature type="compositionally biased region" description="Polar residues" evidence="7">
    <location>
        <begin position="1"/>
        <end position="13"/>
    </location>
</feature>
<evidence type="ECO:0000259" key="8">
    <source>
        <dbReference type="Pfam" id="PF00931"/>
    </source>
</evidence>
<keyword evidence="4" id="KW-0547">Nucleotide-binding</keyword>
<proteinExistence type="inferred from homology"/>
<evidence type="ECO:0000256" key="1">
    <source>
        <dbReference type="ARBA" id="ARBA00008894"/>
    </source>
</evidence>
<dbReference type="InterPro" id="IPR001611">
    <property type="entry name" value="Leu-rich_rpt"/>
</dbReference>
<keyword evidence="5" id="KW-0611">Plant defense</keyword>
<evidence type="ECO:0000313" key="12">
    <source>
        <dbReference type="EMBL" id="WVZ87973.1"/>
    </source>
</evidence>
<dbReference type="SUPFAM" id="SSF52058">
    <property type="entry name" value="L domain-like"/>
    <property type="match status" value="1"/>
</dbReference>
<evidence type="ECO:0000313" key="13">
    <source>
        <dbReference type="Proteomes" id="UP001341281"/>
    </source>
</evidence>
<dbReference type="Gene3D" id="3.80.10.10">
    <property type="entry name" value="Ribonuclease Inhibitor"/>
    <property type="match status" value="1"/>
</dbReference>
<dbReference type="PANTHER" id="PTHR23155">
    <property type="entry name" value="DISEASE RESISTANCE PROTEIN RP"/>
    <property type="match status" value="1"/>
</dbReference>
<feature type="domain" description="Disease resistance N-terminal" evidence="9">
    <location>
        <begin position="75"/>
        <end position="163"/>
    </location>
</feature>
<dbReference type="Gene3D" id="1.10.8.430">
    <property type="entry name" value="Helical domain of apoptotic protease-activating factors"/>
    <property type="match status" value="1"/>
</dbReference>
<evidence type="ECO:0000256" key="5">
    <source>
        <dbReference type="ARBA" id="ARBA00022821"/>
    </source>
</evidence>
<dbReference type="InterPro" id="IPR044974">
    <property type="entry name" value="Disease_R_plants"/>
</dbReference>
<accession>A0AAQ3X6V1</accession>
<dbReference type="InterPro" id="IPR042197">
    <property type="entry name" value="Apaf_helical"/>
</dbReference>
<dbReference type="EMBL" id="CP144752">
    <property type="protein sequence ID" value="WVZ87973.1"/>
    <property type="molecule type" value="Genomic_DNA"/>
</dbReference>
<dbReference type="GO" id="GO:0043531">
    <property type="term" value="F:ADP binding"/>
    <property type="evidence" value="ECO:0007669"/>
    <property type="project" value="InterPro"/>
</dbReference>
<feature type="domain" description="NB-ARC" evidence="8">
    <location>
        <begin position="231"/>
        <end position="384"/>
    </location>
</feature>
<dbReference type="Gene3D" id="1.20.5.4130">
    <property type="match status" value="1"/>
</dbReference>
<dbReference type="AlphaFoldDB" id="A0AAQ3X6V1"/>
<dbReference type="PRINTS" id="PR00364">
    <property type="entry name" value="DISEASERSIST"/>
</dbReference>
<dbReference type="InterPro" id="IPR002182">
    <property type="entry name" value="NB-ARC"/>
</dbReference>
<dbReference type="GO" id="GO:0042742">
    <property type="term" value="P:defense response to bacterium"/>
    <property type="evidence" value="ECO:0007669"/>
    <property type="project" value="UniProtKB-ARBA"/>
</dbReference>
<dbReference type="GO" id="GO:0002758">
    <property type="term" value="P:innate immune response-activating signaling pathway"/>
    <property type="evidence" value="ECO:0007669"/>
    <property type="project" value="UniProtKB-ARBA"/>
</dbReference>
<dbReference type="Pfam" id="PF18052">
    <property type="entry name" value="Rx_N"/>
    <property type="match status" value="1"/>
</dbReference>
<dbReference type="GO" id="GO:0009626">
    <property type="term" value="P:plant-type hypersensitive response"/>
    <property type="evidence" value="ECO:0007669"/>
    <property type="project" value="UniProtKB-ARBA"/>
</dbReference>
<name>A0AAQ3X6V1_PASNO</name>
<evidence type="ECO:0000256" key="2">
    <source>
        <dbReference type="ARBA" id="ARBA00022614"/>
    </source>
</evidence>
<keyword evidence="6" id="KW-0175">Coiled coil</keyword>
<dbReference type="InterPro" id="IPR032675">
    <property type="entry name" value="LRR_dom_sf"/>
</dbReference>
<dbReference type="Gene3D" id="3.40.50.300">
    <property type="entry name" value="P-loop containing nucleotide triphosphate hydrolases"/>
    <property type="match status" value="1"/>
</dbReference>
<keyword evidence="2" id="KW-0433">Leucine-rich repeat</keyword>